<accession>X1NRQ2</accession>
<evidence type="ECO:0000256" key="2">
    <source>
        <dbReference type="ARBA" id="ARBA00022898"/>
    </source>
</evidence>
<comment type="caution">
    <text evidence="3">The sequence shown here is derived from an EMBL/GenBank/DDBJ whole genome shotgun (WGS) entry which is preliminary data.</text>
</comment>
<dbReference type="Pfam" id="PF00202">
    <property type="entry name" value="Aminotran_3"/>
    <property type="match status" value="1"/>
</dbReference>
<dbReference type="InterPro" id="IPR015421">
    <property type="entry name" value="PyrdxlP-dep_Trfase_major"/>
</dbReference>
<keyword evidence="2" id="KW-0663">Pyridoxal phosphate</keyword>
<evidence type="ECO:0008006" key="4">
    <source>
        <dbReference type="Google" id="ProtNLM"/>
    </source>
</evidence>
<dbReference type="GO" id="GO:0008483">
    <property type="term" value="F:transaminase activity"/>
    <property type="evidence" value="ECO:0007669"/>
    <property type="project" value="InterPro"/>
</dbReference>
<dbReference type="Gene3D" id="3.40.640.10">
    <property type="entry name" value="Type I PLP-dependent aspartate aminotransferase-like (Major domain)"/>
    <property type="match status" value="1"/>
</dbReference>
<gene>
    <name evidence="3" type="ORF">S06H3_33367</name>
</gene>
<evidence type="ECO:0000256" key="1">
    <source>
        <dbReference type="ARBA" id="ARBA00001933"/>
    </source>
</evidence>
<feature type="non-terminal residue" evidence="3">
    <location>
        <position position="258"/>
    </location>
</feature>
<dbReference type="EMBL" id="BARV01019908">
    <property type="protein sequence ID" value="GAI21339.1"/>
    <property type="molecule type" value="Genomic_DNA"/>
</dbReference>
<comment type="cofactor">
    <cofactor evidence="1">
        <name>pyridoxal 5'-phosphate</name>
        <dbReference type="ChEBI" id="CHEBI:597326"/>
    </cofactor>
</comment>
<dbReference type="InterPro" id="IPR015424">
    <property type="entry name" value="PyrdxlP-dep_Trfase"/>
</dbReference>
<proteinExistence type="predicted"/>
<name>X1NRQ2_9ZZZZ</name>
<reference evidence="3" key="1">
    <citation type="journal article" date="2014" name="Front. Microbiol.">
        <title>High frequency of phylogenetically diverse reductive dehalogenase-homologous genes in deep subseafloor sedimentary metagenomes.</title>
        <authorList>
            <person name="Kawai M."/>
            <person name="Futagami T."/>
            <person name="Toyoda A."/>
            <person name="Takaki Y."/>
            <person name="Nishi S."/>
            <person name="Hori S."/>
            <person name="Arai W."/>
            <person name="Tsubouchi T."/>
            <person name="Morono Y."/>
            <person name="Uchiyama I."/>
            <person name="Ito T."/>
            <person name="Fujiyama A."/>
            <person name="Inagaki F."/>
            <person name="Takami H."/>
        </authorList>
    </citation>
    <scope>NUCLEOTIDE SEQUENCE</scope>
    <source>
        <strain evidence="3">Expedition CK06-06</strain>
    </source>
</reference>
<organism evidence="3">
    <name type="scientific">marine sediment metagenome</name>
    <dbReference type="NCBI Taxonomy" id="412755"/>
    <lineage>
        <taxon>unclassified sequences</taxon>
        <taxon>metagenomes</taxon>
        <taxon>ecological metagenomes</taxon>
    </lineage>
</organism>
<sequence>MVKQPSEQRYAAKFPKSKALFERAQGTFPRGVSHDGWYVSPFPIFMTKAKGSHVWDVDGYDYIDYYGGHGGKMLGHAHPAVVEAAKKQIENGIQYGSCCDLSLEWAELIKRLVPSAERLEFTNSGTEAVMMGIRMARAFTGRSKIVRFQYHFAGGYDAVLVGYRKPFDLPISAGLLPATIENTIVIPSNNEQALEDSLRKRDVAALIVEAAGSSSGVDGIKPSFYQTMRDLTTKYDSLLFFDEVITGFRYSPGGVQQL</sequence>
<dbReference type="InterPro" id="IPR015422">
    <property type="entry name" value="PyrdxlP-dep_Trfase_small"/>
</dbReference>
<dbReference type="Gene3D" id="3.90.1150.10">
    <property type="entry name" value="Aspartate Aminotransferase, domain 1"/>
    <property type="match status" value="1"/>
</dbReference>
<dbReference type="SUPFAM" id="SSF53383">
    <property type="entry name" value="PLP-dependent transferases"/>
    <property type="match status" value="1"/>
</dbReference>
<dbReference type="GO" id="GO:0030170">
    <property type="term" value="F:pyridoxal phosphate binding"/>
    <property type="evidence" value="ECO:0007669"/>
    <property type="project" value="InterPro"/>
</dbReference>
<protein>
    <recommendedName>
        <fullName evidence="4">Glutamate-1-semialdehyde 2,1-aminomutase</fullName>
    </recommendedName>
</protein>
<dbReference type="InterPro" id="IPR005814">
    <property type="entry name" value="Aminotrans_3"/>
</dbReference>
<evidence type="ECO:0000313" key="3">
    <source>
        <dbReference type="EMBL" id="GAI21339.1"/>
    </source>
</evidence>
<dbReference type="PANTHER" id="PTHR43713">
    <property type="entry name" value="GLUTAMATE-1-SEMIALDEHYDE 2,1-AMINOMUTASE"/>
    <property type="match status" value="1"/>
</dbReference>
<dbReference type="AlphaFoldDB" id="X1NRQ2"/>
<dbReference type="PANTHER" id="PTHR43713:SF3">
    <property type="entry name" value="GLUTAMATE-1-SEMIALDEHYDE 2,1-AMINOMUTASE 1, CHLOROPLASTIC-RELATED"/>
    <property type="match status" value="1"/>
</dbReference>